<proteinExistence type="predicted"/>
<feature type="transmembrane region" description="Helical" evidence="1">
    <location>
        <begin position="12"/>
        <end position="34"/>
    </location>
</feature>
<dbReference type="EMBL" id="AP023368">
    <property type="protein sequence ID" value="BCJ98434.1"/>
    <property type="molecule type" value="Genomic_DNA"/>
</dbReference>
<sequence length="216" mass="23791">MWETIKKDPLIKTIAVILIGVLAFGFAFNIMFGAGGSSMEDGSMVSAGYSLGNTLENIIGLLIKLVIIGLLLGVLIWIFRTVTKQTGNGQVNRFSWIKEDSIIRNALIITGAVVVLIFALSFFKNNSPYAFSNISFSLTTLFLFLMKALILIFIIALAYGVIMYLKENSLNKGSIKTEESPDAITKDCPECKEKLKNDWKCCPYCGSDKAFDNTTV</sequence>
<feature type="transmembrane region" description="Helical" evidence="1">
    <location>
        <begin position="102"/>
        <end position="123"/>
    </location>
</feature>
<dbReference type="AlphaFoldDB" id="A0A7I8DM83"/>
<gene>
    <name evidence="2" type="ORF">bsdcttw_14750</name>
</gene>
<feature type="transmembrane region" description="Helical" evidence="1">
    <location>
        <begin position="58"/>
        <end position="82"/>
    </location>
</feature>
<evidence type="ECO:0000256" key="1">
    <source>
        <dbReference type="SAM" id="Phobius"/>
    </source>
</evidence>
<protein>
    <recommendedName>
        <fullName evidence="4">Zinc ribbon domain-containing protein</fullName>
    </recommendedName>
</protein>
<keyword evidence="1" id="KW-0472">Membrane</keyword>
<reference evidence="2 3" key="2">
    <citation type="submission" date="2020-08" db="EMBL/GenBank/DDBJ databases">
        <authorList>
            <person name="Ueki A."/>
            <person name="Tonouchi A."/>
        </authorList>
    </citation>
    <scope>NUCLEOTIDE SEQUENCE [LARGE SCALE GENOMIC DNA]</scope>
    <source>
        <strain evidence="2 3">CTTW</strain>
    </source>
</reference>
<evidence type="ECO:0000313" key="2">
    <source>
        <dbReference type="EMBL" id="BCJ98434.1"/>
    </source>
</evidence>
<accession>A0A7I8DM83</accession>
<organism evidence="2 3">
    <name type="scientific">Anaerocolumna chitinilytica</name>
    <dbReference type="NCBI Taxonomy" id="1727145"/>
    <lineage>
        <taxon>Bacteria</taxon>
        <taxon>Bacillati</taxon>
        <taxon>Bacillota</taxon>
        <taxon>Clostridia</taxon>
        <taxon>Lachnospirales</taxon>
        <taxon>Lachnospiraceae</taxon>
        <taxon>Anaerocolumna</taxon>
    </lineage>
</organism>
<keyword evidence="1" id="KW-0812">Transmembrane</keyword>
<evidence type="ECO:0000313" key="3">
    <source>
        <dbReference type="Proteomes" id="UP000515703"/>
    </source>
</evidence>
<keyword evidence="3" id="KW-1185">Reference proteome</keyword>
<dbReference type="RefSeq" id="WP_185258764.1">
    <property type="nucleotide sequence ID" value="NZ_AP023368.1"/>
</dbReference>
<evidence type="ECO:0008006" key="4">
    <source>
        <dbReference type="Google" id="ProtNLM"/>
    </source>
</evidence>
<dbReference type="Proteomes" id="UP000515703">
    <property type="component" value="Chromosome"/>
</dbReference>
<name>A0A7I8DM83_9FIRM</name>
<keyword evidence="1" id="KW-1133">Transmembrane helix</keyword>
<feature type="transmembrane region" description="Helical" evidence="1">
    <location>
        <begin position="143"/>
        <end position="165"/>
    </location>
</feature>
<reference evidence="2 3" key="1">
    <citation type="submission" date="2020-08" db="EMBL/GenBank/DDBJ databases">
        <title>Draft genome sequencing of an Anaerocolumna strain isolated from anoxic soil subjected to BSD treatment.</title>
        <authorList>
            <person name="Uek A."/>
            <person name="Tonouchi A."/>
        </authorList>
    </citation>
    <scope>NUCLEOTIDE SEQUENCE [LARGE SCALE GENOMIC DNA]</scope>
    <source>
        <strain evidence="2 3">CTTW</strain>
    </source>
</reference>
<dbReference type="KEGG" id="acht:bsdcttw_14750"/>